<feature type="region of interest" description="Disordered" evidence="1">
    <location>
        <begin position="1"/>
        <end position="62"/>
    </location>
</feature>
<protein>
    <submittedName>
        <fullName evidence="2">Uncharacterized protein</fullName>
    </submittedName>
</protein>
<accession>A0A316V8H9</accession>
<name>A0A316V8H9_9BASI</name>
<dbReference type="GeneID" id="37022788"/>
<dbReference type="OrthoDB" id="2555417at2759"/>
<keyword evidence="3" id="KW-1185">Reference proteome</keyword>
<evidence type="ECO:0000313" key="3">
    <source>
        <dbReference type="Proteomes" id="UP000245771"/>
    </source>
</evidence>
<sequence>MAIPSTPTTLLLQSPFQERKPTRSNMVNSSSYISPSDSASSSSSFSDVDQQEVNMTPSEVSLDDDRRTCFCGQIITMEEGEEEEVGIYCSTKCARQDAMAALTGAPSTPDRSQIRSEPIIPAHSNLSRKAIIKHSYNSSIALQQKTMTSTHYRRMEAMETKDDYPIEAIEEAFLTPSSGSTSLYDSCEHDEKVQGVITSHVQPSFALQRWMKDNGLQLNAEKMQMYEKDDIARQSSEIDVSHHPLQNTQKRTVSLPASPSLDSDDEETQDQRKRQAKIEQEIREIDVELKQRLEQLDKDQAEISLHNTKPIGIFEEEEDVLMQFTSPKLDYEAPLGWRRGSKVYSSNFLGLQLSSDEEDLSSHGSNEALDHSSHHLSRIERLHEALGMAIIDEDVEQADDIKQAQSTSPEIHQESSRIPSALDMAKDLAFMQATWNARQHVRQLSTTSIGEMPQQRKSKVKKSTNQPSISNKRSLTNFFQRRPSQNNFETGISSNSFNKVDRLTKSTSPRFAALKPIPAK</sequence>
<dbReference type="RefSeq" id="XP_025354092.1">
    <property type="nucleotide sequence ID" value="XM_025501007.1"/>
</dbReference>
<dbReference type="EMBL" id="KZ819604">
    <property type="protein sequence ID" value="PWN33790.1"/>
    <property type="molecule type" value="Genomic_DNA"/>
</dbReference>
<feature type="compositionally biased region" description="Polar residues" evidence="1">
    <location>
        <begin position="47"/>
        <end position="59"/>
    </location>
</feature>
<reference evidence="2 3" key="1">
    <citation type="journal article" date="2018" name="Mol. Biol. Evol.">
        <title>Broad Genomic Sampling Reveals a Smut Pathogenic Ancestry of the Fungal Clade Ustilaginomycotina.</title>
        <authorList>
            <person name="Kijpornyongpan T."/>
            <person name="Mondo S.J."/>
            <person name="Barry K."/>
            <person name="Sandor L."/>
            <person name="Lee J."/>
            <person name="Lipzen A."/>
            <person name="Pangilinan J."/>
            <person name="LaButti K."/>
            <person name="Hainaut M."/>
            <person name="Henrissat B."/>
            <person name="Grigoriev I.V."/>
            <person name="Spatafora J.W."/>
            <person name="Aime M.C."/>
        </authorList>
    </citation>
    <scope>NUCLEOTIDE SEQUENCE [LARGE SCALE GENOMIC DNA]</scope>
    <source>
        <strain evidence="2 3">MCA 3882</strain>
    </source>
</reference>
<evidence type="ECO:0000256" key="1">
    <source>
        <dbReference type="SAM" id="MobiDB-lite"/>
    </source>
</evidence>
<dbReference type="Proteomes" id="UP000245771">
    <property type="component" value="Unassembled WGS sequence"/>
</dbReference>
<feature type="compositionally biased region" description="Polar residues" evidence="1">
    <location>
        <begin position="241"/>
        <end position="252"/>
    </location>
</feature>
<gene>
    <name evidence="2" type="ORF">FA14DRAFT_180426</name>
</gene>
<dbReference type="AlphaFoldDB" id="A0A316V8H9"/>
<organism evidence="2 3">
    <name type="scientific">Meira miltonrushii</name>
    <dbReference type="NCBI Taxonomy" id="1280837"/>
    <lineage>
        <taxon>Eukaryota</taxon>
        <taxon>Fungi</taxon>
        <taxon>Dikarya</taxon>
        <taxon>Basidiomycota</taxon>
        <taxon>Ustilaginomycotina</taxon>
        <taxon>Exobasidiomycetes</taxon>
        <taxon>Exobasidiales</taxon>
        <taxon>Brachybasidiaceae</taxon>
        <taxon>Meira</taxon>
    </lineage>
</organism>
<feature type="compositionally biased region" description="Polar residues" evidence="1">
    <location>
        <begin position="1"/>
        <end position="16"/>
    </location>
</feature>
<feature type="region of interest" description="Disordered" evidence="1">
    <location>
        <begin position="241"/>
        <end position="276"/>
    </location>
</feature>
<feature type="compositionally biased region" description="Polar residues" evidence="1">
    <location>
        <begin position="463"/>
        <end position="494"/>
    </location>
</feature>
<feature type="compositionally biased region" description="Low complexity" evidence="1">
    <location>
        <begin position="29"/>
        <end position="46"/>
    </location>
</feature>
<feature type="region of interest" description="Disordered" evidence="1">
    <location>
        <begin position="447"/>
        <end position="494"/>
    </location>
</feature>
<evidence type="ECO:0000313" key="2">
    <source>
        <dbReference type="EMBL" id="PWN33790.1"/>
    </source>
</evidence>
<proteinExistence type="predicted"/>
<dbReference type="InParanoid" id="A0A316V8H9"/>